<evidence type="ECO:0000313" key="2">
    <source>
        <dbReference type="Proteomes" id="UP000887159"/>
    </source>
</evidence>
<gene>
    <name evidence="1" type="ORF">TNCV_4594461</name>
</gene>
<reference evidence="1" key="1">
    <citation type="submission" date="2020-08" db="EMBL/GenBank/DDBJ databases">
        <title>Multicomponent nature underlies the extraordinary mechanical properties of spider dragline silk.</title>
        <authorList>
            <person name="Kono N."/>
            <person name="Nakamura H."/>
            <person name="Mori M."/>
            <person name="Yoshida Y."/>
            <person name="Ohtoshi R."/>
            <person name="Malay A.D."/>
            <person name="Moran D.A.P."/>
            <person name="Tomita M."/>
            <person name="Numata K."/>
            <person name="Arakawa K."/>
        </authorList>
    </citation>
    <scope>NUCLEOTIDE SEQUENCE</scope>
</reference>
<dbReference type="EMBL" id="BMAU01021418">
    <property type="protein sequence ID" value="GFY33734.1"/>
    <property type="molecule type" value="Genomic_DNA"/>
</dbReference>
<organism evidence="1 2">
    <name type="scientific">Trichonephila clavipes</name>
    <name type="common">Golden silk orbweaver</name>
    <name type="synonym">Nephila clavipes</name>
    <dbReference type="NCBI Taxonomy" id="2585209"/>
    <lineage>
        <taxon>Eukaryota</taxon>
        <taxon>Metazoa</taxon>
        <taxon>Ecdysozoa</taxon>
        <taxon>Arthropoda</taxon>
        <taxon>Chelicerata</taxon>
        <taxon>Arachnida</taxon>
        <taxon>Araneae</taxon>
        <taxon>Araneomorphae</taxon>
        <taxon>Entelegynae</taxon>
        <taxon>Araneoidea</taxon>
        <taxon>Nephilidae</taxon>
        <taxon>Trichonephila</taxon>
    </lineage>
</organism>
<sequence>MPLGRIRAHFEQLSEFERGRIIGLKEAADREDRFIARSAVKAHDSMLTIRHVAHTRVSTMSIYRRIERNLFSCRPLRRLPLKPPHCRAKLQGCLARSSRNHAN</sequence>
<evidence type="ECO:0000313" key="1">
    <source>
        <dbReference type="EMBL" id="GFY33734.1"/>
    </source>
</evidence>
<keyword evidence="2" id="KW-1185">Reference proteome</keyword>
<protein>
    <submittedName>
        <fullName evidence="1">Uncharacterized protein</fullName>
    </submittedName>
</protein>
<comment type="caution">
    <text evidence="1">The sequence shown here is derived from an EMBL/GenBank/DDBJ whole genome shotgun (WGS) entry which is preliminary data.</text>
</comment>
<dbReference type="AlphaFoldDB" id="A0A8X6WG31"/>
<dbReference type="Proteomes" id="UP000887159">
    <property type="component" value="Unassembled WGS sequence"/>
</dbReference>
<proteinExistence type="predicted"/>
<name>A0A8X6WG31_TRICX</name>
<accession>A0A8X6WG31</accession>